<feature type="compositionally biased region" description="Low complexity" evidence="1">
    <location>
        <begin position="9"/>
        <end position="24"/>
    </location>
</feature>
<name>A0ABR6G139_9HYPH</name>
<gene>
    <name evidence="2" type="ORF">FHS25_000422</name>
</gene>
<organism evidence="2 3">
    <name type="scientific">Rhizobium laguerreae</name>
    <dbReference type="NCBI Taxonomy" id="1076926"/>
    <lineage>
        <taxon>Bacteria</taxon>
        <taxon>Pseudomonadati</taxon>
        <taxon>Pseudomonadota</taxon>
        <taxon>Alphaproteobacteria</taxon>
        <taxon>Hyphomicrobiales</taxon>
        <taxon>Rhizobiaceae</taxon>
        <taxon>Rhizobium/Agrobacterium group</taxon>
        <taxon>Rhizobium</taxon>
    </lineage>
</organism>
<evidence type="ECO:0000256" key="1">
    <source>
        <dbReference type="SAM" id="MobiDB-lite"/>
    </source>
</evidence>
<sequence>MPRSKRAKAAQASAASKPAGGAPKELSGESERIGTTNFDETSEFGSRTAYV</sequence>
<feature type="region of interest" description="Disordered" evidence="1">
    <location>
        <begin position="1"/>
        <end position="51"/>
    </location>
</feature>
<accession>A0ABR6G139</accession>
<keyword evidence="3" id="KW-1185">Reference proteome</keyword>
<feature type="compositionally biased region" description="Polar residues" evidence="1">
    <location>
        <begin position="33"/>
        <end position="45"/>
    </location>
</feature>
<protein>
    <submittedName>
        <fullName evidence="2">Uncharacterized protein</fullName>
    </submittedName>
</protein>
<comment type="caution">
    <text evidence="2">The sequence shown here is derived from an EMBL/GenBank/DDBJ whole genome shotgun (WGS) entry which is preliminary data.</text>
</comment>
<evidence type="ECO:0000313" key="2">
    <source>
        <dbReference type="EMBL" id="MBB3159990.1"/>
    </source>
</evidence>
<dbReference type="EMBL" id="JACHXX010000001">
    <property type="protein sequence ID" value="MBB3159990.1"/>
    <property type="molecule type" value="Genomic_DNA"/>
</dbReference>
<reference evidence="2 3" key="1">
    <citation type="submission" date="2020-08" db="EMBL/GenBank/DDBJ databases">
        <title>Genomic Encyclopedia of Type Strains, Phase III (KMG-III): the genomes of soil and plant-associated and newly described type strains.</title>
        <authorList>
            <person name="Whitman W."/>
        </authorList>
    </citation>
    <scope>NUCLEOTIDE SEQUENCE [LARGE SCALE GENOMIC DNA]</scope>
    <source>
        <strain evidence="2 3">CECT 8280</strain>
    </source>
</reference>
<evidence type="ECO:0000313" key="3">
    <source>
        <dbReference type="Proteomes" id="UP000542811"/>
    </source>
</evidence>
<dbReference type="Proteomes" id="UP000542811">
    <property type="component" value="Unassembled WGS sequence"/>
</dbReference>
<proteinExistence type="predicted"/>